<gene>
    <name evidence="1" type="ORF">PMI13_00508</name>
</gene>
<dbReference type="PATRIC" id="fig|1144316.3.peg.522"/>
<evidence type="ECO:0000313" key="2">
    <source>
        <dbReference type="Proteomes" id="UP000007509"/>
    </source>
</evidence>
<organism evidence="1 2">
    <name type="scientific">Chryseobacterium populi</name>
    <dbReference type="NCBI Taxonomy" id="1144316"/>
    <lineage>
        <taxon>Bacteria</taxon>
        <taxon>Pseudomonadati</taxon>
        <taxon>Bacteroidota</taxon>
        <taxon>Flavobacteriia</taxon>
        <taxon>Flavobacteriales</taxon>
        <taxon>Weeksellaceae</taxon>
        <taxon>Chryseobacterium group</taxon>
        <taxon>Chryseobacterium</taxon>
    </lineage>
</organism>
<protein>
    <submittedName>
        <fullName evidence="1">Uncharacterized protein</fullName>
    </submittedName>
</protein>
<sequence>MAKKTLTQLKEYFKIGKRPTQDQFGDLLDSFAHLNGPELARLIENINTENGYLSLRSGNNTLIAQISLQDIRNNMGLSTFVQTINGQSGNVTLDLEGPTDVGSMREGIAKFFTPESSNNIFHIKLPYKVNTHSAMFHIKATGYDFNGADIIDVTWVGYCYQPMSTVIKNKTHVNISTSITAGQYVGSDFNVYLWFKVPDTYYSTFKLDSIRVGNGTLLKQGDVQIIASPLTQL</sequence>
<dbReference type="Proteomes" id="UP000007509">
    <property type="component" value="Unassembled WGS sequence"/>
</dbReference>
<dbReference type="EMBL" id="AKJY01000006">
    <property type="protein sequence ID" value="EJL75361.1"/>
    <property type="molecule type" value="Genomic_DNA"/>
</dbReference>
<reference evidence="1 2" key="1">
    <citation type="journal article" date="2012" name="J. Bacteriol.">
        <title>Twenty-one genome sequences from Pseudomonas species and 19 genome sequences from diverse bacteria isolated from the rhizosphere and endosphere of Populus deltoides.</title>
        <authorList>
            <person name="Brown S.D."/>
            <person name="Utturkar S.M."/>
            <person name="Klingeman D.M."/>
            <person name="Johnson C.M."/>
            <person name="Martin S.L."/>
            <person name="Land M.L."/>
            <person name="Lu T.Y."/>
            <person name="Schadt C.W."/>
            <person name="Doktycz M.J."/>
            <person name="Pelletier D.A."/>
        </authorList>
    </citation>
    <scope>NUCLEOTIDE SEQUENCE [LARGE SCALE GENOMIC DNA]</scope>
    <source>
        <strain evidence="1 2">CF314</strain>
    </source>
</reference>
<comment type="caution">
    <text evidence="1">The sequence shown here is derived from an EMBL/GenBank/DDBJ whole genome shotgun (WGS) entry which is preliminary data.</text>
</comment>
<accession>J3CP10</accession>
<name>J3CP10_9FLAO</name>
<dbReference type="RefSeq" id="WP_007840344.1">
    <property type="nucleotide sequence ID" value="NZ_AKJY01000006.1"/>
</dbReference>
<evidence type="ECO:0000313" key="1">
    <source>
        <dbReference type="EMBL" id="EJL75361.1"/>
    </source>
</evidence>
<keyword evidence="2" id="KW-1185">Reference proteome</keyword>
<proteinExistence type="predicted"/>
<dbReference type="OrthoDB" id="1235206at2"/>
<dbReference type="AlphaFoldDB" id="J3CP10"/>